<accession>A0A2S6GQE1</accession>
<gene>
    <name evidence="1" type="ORF">CLV40_107107</name>
</gene>
<dbReference type="Pfam" id="PF13563">
    <property type="entry name" value="2_5_RNA_ligase2"/>
    <property type="match status" value="1"/>
</dbReference>
<dbReference type="Gene3D" id="3.90.1140.10">
    <property type="entry name" value="Cyclic phosphodiesterase"/>
    <property type="match status" value="1"/>
</dbReference>
<sequence length="174" mass="18970">MSPRFFSAFTLPDRVADHLAAHLPVPPPHVRPTPRHQWHVTVGYYGQTDPARKLTRLHTKVSGLQAPRLRIQGSGTFANVVLAKIATPDPHLLRILAEAADHHEGGYPEYIPHVTVGRWSRDHEPDTTVAAGLSGYRGPEWVPADLVLFASEDGEYTPVGRVPLLAASGSRAGC</sequence>
<name>A0A2S6GQE1_9PSEU</name>
<dbReference type="EMBL" id="PTIX01000007">
    <property type="protein sequence ID" value="PPK67444.1"/>
    <property type="molecule type" value="Genomic_DNA"/>
</dbReference>
<evidence type="ECO:0000313" key="1">
    <source>
        <dbReference type="EMBL" id="PPK67444.1"/>
    </source>
</evidence>
<dbReference type="OrthoDB" id="9787070at2"/>
<protein>
    <submittedName>
        <fullName evidence="1">2'-5' RNA ligase</fullName>
    </submittedName>
</protein>
<dbReference type="GO" id="GO:0016874">
    <property type="term" value="F:ligase activity"/>
    <property type="evidence" value="ECO:0007669"/>
    <property type="project" value="UniProtKB-KW"/>
</dbReference>
<proteinExistence type="predicted"/>
<organism evidence="1 2">
    <name type="scientific">Actinokineospora auranticolor</name>
    <dbReference type="NCBI Taxonomy" id="155976"/>
    <lineage>
        <taxon>Bacteria</taxon>
        <taxon>Bacillati</taxon>
        <taxon>Actinomycetota</taxon>
        <taxon>Actinomycetes</taxon>
        <taxon>Pseudonocardiales</taxon>
        <taxon>Pseudonocardiaceae</taxon>
        <taxon>Actinokineospora</taxon>
    </lineage>
</organism>
<comment type="caution">
    <text evidence="1">The sequence shown here is derived from an EMBL/GenBank/DDBJ whole genome shotgun (WGS) entry which is preliminary data.</text>
</comment>
<dbReference type="RefSeq" id="WP_104479565.1">
    <property type="nucleotide sequence ID" value="NZ_CP154825.1"/>
</dbReference>
<dbReference type="SUPFAM" id="SSF55144">
    <property type="entry name" value="LigT-like"/>
    <property type="match status" value="1"/>
</dbReference>
<keyword evidence="2" id="KW-1185">Reference proteome</keyword>
<dbReference type="AlphaFoldDB" id="A0A2S6GQE1"/>
<dbReference type="Proteomes" id="UP000239203">
    <property type="component" value="Unassembled WGS sequence"/>
</dbReference>
<evidence type="ECO:0000313" key="2">
    <source>
        <dbReference type="Proteomes" id="UP000239203"/>
    </source>
</evidence>
<keyword evidence="1" id="KW-0436">Ligase</keyword>
<reference evidence="1 2" key="1">
    <citation type="submission" date="2018-02" db="EMBL/GenBank/DDBJ databases">
        <title>Genomic Encyclopedia of Archaeal and Bacterial Type Strains, Phase II (KMG-II): from individual species to whole genera.</title>
        <authorList>
            <person name="Goeker M."/>
        </authorList>
    </citation>
    <scope>NUCLEOTIDE SEQUENCE [LARGE SCALE GENOMIC DNA]</scope>
    <source>
        <strain evidence="1 2">YU 961-1</strain>
    </source>
</reference>
<dbReference type="InterPro" id="IPR009097">
    <property type="entry name" value="Cyclic_Pdiesterase"/>
</dbReference>